<dbReference type="STRING" id="933852.A0A0C2XEW1"/>
<proteinExistence type="predicted"/>
<feature type="compositionally biased region" description="Basic and acidic residues" evidence="1">
    <location>
        <begin position="377"/>
        <end position="394"/>
    </location>
</feature>
<sequence length="521" mass="54679">MRSHSRSDSGLASGAASPLPPHKHLPGSSSSATVRAPYPGPALLGSYGSGVSLVSSSGSTVGGSTVGIEKDNTMGALHVHVLPLFNRDPLKIPIEDLNSLVKRHMAAVISRSPSKAVSQLESDVTELITAGMVTLNSKLAAGVEEEKLAGRIVDLWGFFWDQVLPYVEGVFLPLQTDLILSSLTRTSKSNTASALHNELGTTPVTLSGGPSIDVRKLALRAFRDSIVLPVAPRLQKRFSSASRDKDLNSELADHHRPRLEQMLLVLSSIATYTVSLASTTENTQPTTPGERAITTLLRLVLYPPGTHPTVVGAPGPRLPSFLSGGAPRDRRGRLARKSLQIQSKGLSGDLDDRLATGGLLSAETLGTGGGTGGSELGLRDDNTDRERERRELIESLRSPNLELSTENGEHGPDLEDGDEGTMGGTVMPGDPMESLGTGPGGWGASMSGGTGGTARPAGVASAMDHGGANRRAAVYDDEVYDDGNVAQYASAIPAAQPRRPSRSGDGDRETQAGPPERKLRI</sequence>
<feature type="region of interest" description="Disordered" evidence="1">
    <location>
        <begin position="1"/>
        <end position="33"/>
    </location>
</feature>
<evidence type="ECO:0000313" key="3">
    <source>
        <dbReference type="Proteomes" id="UP000054097"/>
    </source>
</evidence>
<feature type="compositionally biased region" description="Gly residues" evidence="1">
    <location>
        <begin position="437"/>
        <end position="452"/>
    </location>
</feature>
<keyword evidence="3" id="KW-1185">Reference proteome</keyword>
<organism evidence="2 3">
    <name type="scientific">Serendipita vermifera MAFF 305830</name>
    <dbReference type="NCBI Taxonomy" id="933852"/>
    <lineage>
        <taxon>Eukaryota</taxon>
        <taxon>Fungi</taxon>
        <taxon>Dikarya</taxon>
        <taxon>Basidiomycota</taxon>
        <taxon>Agaricomycotina</taxon>
        <taxon>Agaricomycetes</taxon>
        <taxon>Sebacinales</taxon>
        <taxon>Serendipitaceae</taxon>
        <taxon>Serendipita</taxon>
    </lineage>
</organism>
<dbReference type="GO" id="GO:0031932">
    <property type="term" value="C:TORC2 complex"/>
    <property type="evidence" value="ECO:0007669"/>
    <property type="project" value="TreeGrafter"/>
</dbReference>
<reference evidence="2 3" key="1">
    <citation type="submission" date="2014-04" db="EMBL/GenBank/DDBJ databases">
        <authorList>
            <consortium name="DOE Joint Genome Institute"/>
            <person name="Kuo A."/>
            <person name="Zuccaro A."/>
            <person name="Kohler A."/>
            <person name="Nagy L.G."/>
            <person name="Floudas D."/>
            <person name="Copeland A."/>
            <person name="Barry K.W."/>
            <person name="Cichocki N."/>
            <person name="Veneault-Fourrey C."/>
            <person name="LaButti K."/>
            <person name="Lindquist E.A."/>
            <person name="Lipzen A."/>
            <person name="Lundell T."/>
            <person name="Morin E."/>
            <person name="Murat C."/>
            <person name="Sun H."/>
            <person name="Tunlid A."/>
            <person name="Henrissat B."/>
            <person name="Grigoriev I.V."/>
            <person name="Hibbett D.S."/>
            <person name="Martin F."/>
            <person name="Nordberg H.P."/>
            <person name="Cantor M.N."/>
            <person name="Hua S.X."/>
        </authorList>
    </citation>
    <scope>NUCLEOTIDE SEQUENCE [LARGE SCALE GENOMIC DNA]</scope>
    <source>
        <strain evidence="2 3">MAFF 305830</strain>
    </source>
</reference>
<dbReference type="Proteomes" id="UP000054097">
    <property type="component" value="Unassembled WGS sequence"/>
</dbReference>
<evidence type="ECO:0000313" key="2">
    <source>
        <dbReference type="EMBL" id="KIM27657.1"/>
    </source>
</evidence>
<dbReference type="AlphaFoldDB" id="A0A0C2XEW1"/>
<dbReference type="EMBL" id="KN824297">
    <property type="protein sequence ID" value="KIM27657.1"/>
    <property type="molecule type" value="Genomic_DNA"/>
</dbReference>
<gene>
    <name evidence="2" type="ORF">M408DRAFT_24317</name>
</gene>
<dbReference type="HOGENOM" id="CLU_016137_0_0_1"/>
<feature type="region of interest" description="Disordered" evidence="1">
    <location>
        <begin position="361"/>
        <end position="467"/>
    </location>
</feature>
<name>A0A0C2XEW1_SERVB</name>
<dbReference type="InterPro" id="IPR013745">
    <property type="entry name" value="Bit61/PRR5"/>
</dbReference>
<feature type="compositionally biased region" description="Basic and acidic residues" evidence="1">
    <location>
        <begin position="502"/>
        <end position="521"/>
    </location>
</feature>
<evidence type="ECO:0008006" key="4">
    <source>
        <dbReference type="Google" id="ProtNLM"/>
    </source>
</evidence>
<protein>
    <recommendedName>
        <fullName evidence="4">HbrB-domain-containing protein</fullName>
    </recommendedName>
</protein>
<dbReference type="OrthoDB" id="2290221at2759"/>
<feature type="region of interest" description="Disordered" evidence="1">
    <location>
        <begin position="308"/>
        <end position="332"/>
    </location>
</feature>
<dbReference type="Pfam" id="PF08539">
    <property type="entry name" value="HbrB"/>
    <property type="match status" value="1"/>
</dbReference>
<evidence type="ECO:0000256" key="1">
    <source>
        <dbReference type="SAM" id="MobiDB-lite"/>
    </source>
</evidence>
<feature type="compositionally biased region" description="Gly residues" evidence="1">
    <location>
        <begin position="366"/>
        <end position="375"/>
    </location>
</feature>
<feature type="region of interest" description="Disordered" evidence="1">
    <location>
        <begin position="489"/>
        <end position="521"/>
    </location>
</feature>
<dbReference type="PANTHER" id="PTHR32428:SF2">
    <property type="entry name" value="TARGET OF RAPAMYCIN COMPLEX 2 SUBUNIT BIT61-RELATED"/>
    <property type="match status" value="1"/>
</dbReference>
<dbReference type="GO" id="GO:0038203">
    <property type="term" value="P:TORC2 signaling"/>
    <property type="evidence" value="ECO:0007669"/>
    <property type="project" value="TreeGrafter"/>
</dbReference>
<dbReference type="PANTHER" id="PTHR32428">
    <property type="entry name" value="TARGET OF RAPAMYCIN COMPLEX 2 SUBUNIT BIT61-RELATED"/>
    <property type="match status" value="1"/>
</dbReference>
<accession>A0A0C2XEW1</accession>
<reference evidence="3" key="2">
    <citation type="submission" date="2015-01" db="EMBL/GenBank/DDBJ databases">
        <title>Evolutionary Origins and Diversification of the Mycorrhizal Mutualists.</title>
        <authorList>
            <consortium name="DOE Joint Genome Institute"/>
            <consortium name="Mycorrhizal Genomics Consortium"/>
            <person name="Kohler A."/>
            <person name="Kuo A."/>
            <person name="Nagy L.G."/>
            <person name="Floudas D."/>
            <person name="Copeland A."/>
            <person name="Barry K.W."/>
            <person name="Cichocki N."/>
            <person name="Veneault-Fourrey C."/>
            <person name="LaButti K."/>
            <person name="Lindquist E.A."/>
            <person name="Lipzen A."/>
            <person name="Lundell T."/>
            <person name="Morin E."/>
            <person name="Murat C."/>
            <person name="Riley R."/>
            <person name="Ohm R."/>
            <person name="Sun H."/>
            <person name="Tunlid A."/>
            <person name="Henrissat B."/>
            <person name="Grigoriev I.V."/>
            <person name="Hibbett D.S."/>
            <person name="Martin F."/>
        </authorList>
    </citation>
    <scope>NUCLEOTIDE SEQUENCE [LARGE SCALE GENOMIC DNA]</scope>
    <source>
        <strain evidence="3">MAFF 305830</strain>
    </source>
</reference>